<reference evidence="3" key="1">
    <citation type="journal article" date="2024" name="IScience">
        <title>Strigolactones Initiate the Formation of Haustorium-like Structures in Castilleja.</title>
        <authorList>
            <person name="Buerger M."/>
            <person name="Peterson D."/>
            <person name="Chory J."/>
        </authorList>
    </citation>
    <scope>NUCLEOTIDE SEQUENCE [LARGE SCALE GENOMIC DNA]</scope>
</reference>
<gene>
    <name evidence="2" type="ORF">CASFOL_019342</name>
</gene>
<evidence type="ECO:0000313" key="2">
    <source>
        <dbReference type="EMBL" id="KAL3637043.1"/>
    </source>
</evidence>
<feature type="domain" description="KIB1-4 beta-propeller" evidence="1">
    <location>
        <begin position="59"/>
        <end position="405"/>
    </location>
</feature>
<comment type="caution">
    <text evidence="2">The sequence shown here is derived from an EMBL/GenBank/DDBJ whole genome shotgun (WGS) entry which is preliminary data.</text>
</comment>
<proteinExistence type="predicted"/>
<dbReference type="EMBL" id="JAVIJP010000026">
    <property type="protein sequence ID" value="KAL3637043.1"/>
    <property type="molecule type" value="Genomic_DNA"/>
</dbReference>
<name>A0ABD3D442_9LAMI</name>
<dbReference type="Proteomes" id="UP001632038">
    <property type="component" value="Unassembled WGS sequence"/>
</dbReference>
<evidence type="ECO:0000313" key="3">
    <source>
        <dbReference type="Proteomes" id="UP001632038"/>
    </source>
</evidence>
<dbReference type="PANTHER" id="PTHR44259:SF37">
    <property type="entry name" value="DUF1618 DOMAIN-CONTAINING PROTEIN"/>
    <property type="match status" value="1"/>
</dbReference>
<accession>A0ABD3D442</accession>
<dbReference type="Pfam" id="PF03478">
    <property type="entry name" value="Beta-prop_KIB1-4"/>
    <property type="match status" value="1"/>
</dbReference>
<protein>
    <recommendedName>
        <fullName evidence="1">KIB1-4 beta-propeller domain-containing protein</fullName>
    </recommendedName>
</protein>
<evidence type="ECO:0000259" key="1">
    <source>
        <dbReference type="Pfam" id="PF03478"/>
    </source>
</evidence>
<sequence length="438" mass="50722">MFLKNVVPVVSYKLANTRWISHKIYSTSCRMSTMSCRLDSPWLMLPPSFKDDNEMVYNFYSLSENKVLSFNKRDPKDENPTLSPPDDSKIVGSSHGWLALFDPSTYDFYLSNPLTRRHIKLPPMHNLPNPQVNLIDSIVSHGRVSKLIISGSPHEDECRAIMNFGWTDTMAFCSPGRPTTEWTSFGNSLCEPLNKGDDPWYARSFEDFVYSARQKLFFCLTEQNSDELEGWDLTDPNSPRIDWLDETLLEDEYYPWLCKKKKSLALEKYYCRRLRYLVFSEESNRLFLVTRHLVEEMAPDGSCVEVRHDGELHRYKSTNFPPNPYKTIGFDVHEIDREGRRLNYLEGCLDGMAMFVGHNHSFLISGVGDGDGIKPNSIYFTDDKEVTPRKWHREEFGGHDIGIFDNENKTISSCYYPCDLKSFTKIVPAPIWFTPSLH</sequence>
<dbReference type="InterPro" id="IPR050942">
    <property type="entry name" value="F-box_BR-signaling"/>
</dbReference>
<dbReference type="PANTHER" id="PTHR44259">
    <property type="entry name" value="OS07G0183000 PROTEIN-RELATED"/>
    <property type="match status" value="1"/>
</dbReference>
<keyword evidence="3" id="KW-1185">Reference proteome</keyword>
<dbReference type="AlphaFoldDB" id="A0ABD3D442"/>
<organism evidence="2 3">
    <name type="scientific">Castilleja foliolosa</name>
    <dbReference type="NCBI Taxonomy" id="1961234"/>
    <lineage>
        <taxon>Eukaryota</taxon>
        <taxon>Viridiplantae</taxon>
        <taxon>Streptophyta</taxon>
        <taxon>Embryophyta</taxon>
        <taxon>Tracheophyta</taxon>
        <taxon>Spermatophyta</taxon>
        <taxon>Magnoliopsida</taxon>
        <taxon>eudicotyledons</taxon>
        <taxon>Gunneridae</taxon>
        <taxon>Pentapetalae</taxon>
        <taxon>asterids</taxon>
        <taxon>lamiids</taxon>
        <taxon>Lamiales</taxon>
        <taxon>Orobanchaceae</taxon>
        <taxon>Pedicularideae</taxon>
        <taxon>Castillejinae</taxon>
        <taxon>Castilleja</taxon>
    </lineage>
</organism>
<dbReference type="InterPro" id="IPR005174">
    <property type="entry name" value="KIB1-4_b-propeller"/>
</dbReference>